<name>A0A1H6TSF8_9MICO</name>
<proteinExistence type="predicted"/>
<evidence type="ECO:0000256" key="1">
    <source>
        <dbReference type="SAM" id="MobiDB-lite"/>
    </source>
</evidence>
<evidence type="ECO:0000313" key="2">
    <source>
        <dbReference type="EMBL" id="SEI83008.1"/>
    </source>
</evidence>
<dbReference type="Proteomes" id="UP000183315">
    <property type="component" value="Unassembled WGS sequence"/>
</dbReference>
<dbReference type="AlphaFoldDB" id="A0A1H6TSF8"/>
<organism evidence="2 3">
    <name type="scientific">Demequina mangrovi</name>
    <dbReference type="NCBI Taxonomy" id="1043493"/>
    <lineage>
        <taxon>Bacteria</taxon>
        <taxon>Bacillati</taxon>
        <taxon>Actinomycetota</taxon>
        <taxon>Actinomycetes</taxon>
        <taxon>Micrococcales</taxon>
        <taxon>Demequinaceae</taxon>
        <taxon>Demequina</taxon>
    </lineage>
</organism>
<accession>A0A1H6TSF8</accession>
<feature type="region of interest" description="Disordered" evidence="1">
    <location>
        <begin position="210"/>
        <end position="254"/>
    </location>
</feature>
<gene>
    <name evidence="2" type="ORF">SAMN05421637_0126</name>
</gene>
<protein>
    <submittedName>
        <fullName evidence="2">Uncharacterized protein</fullName>
    </submittedName>
</protein>
<feature type="compositionally biased region" description="Pro residues" evidence="1">
    <location>
        <begin position="210"/>
        <end position="223"/>
    </location>
</feature>
<keyword evidence="3" id="KW-1185">Reference proteome</keyword>
<dbReference type="EMBL" id="FNZI01000001">
    <property type="protein sequence ID" value="SEI83008.1"/>
    <property type="molecule type" value="Genomic_DNA"/>
</dbReference>
<dbReference type="STRING" id="1043493.SAMN05421637_0126"/>
<evidence type="ECO:0000313" key="3">
    <source>
        <dbReference type="Proteomes" id="UP000183315"/>
    </source>
</evidence>
<dbReference type="RefSeq" id="WP_042212252.1">
    <property type="nucleotide sequence ID" value="NZ_BBLU01000001.1"/>
</dbReference>
<dbReference type="eggNOG" id="ENOG50330JQ">
    <property type="taxonomic scope" value="Bacteria"/>
</dbReference>
<reference evidence="3" key="1">
    <citation type="submission" date="2016-10" db="EMBL/GenBank/DDBJ databases">
        <authorList>
            <person name="Varghese N."/>
        </authorList>
    </citation>
    <scope>NUCLEOTIDE SEQUENCE [LARGE SCALE GENOMIC DNA]</scope>
    <source>
        <strain evidence="3">DSM 24868</strain>
    </source>
</reference>
<dbReference type="OrthoDB" id="9151199at2"/>
<sequence>MTATEPDTIPSGGGQLPVLHRLALGVMVHDAITSGPANAPLRVGWEAPPRLLPRRTDRTWPCLDLERLGTGRYRLRADRLWPPSLTVRLDDPSRRYVSRRLEVPLWTLAEVRAQDVDVRARTLHVWLWPGAAYPLPPGSTALRGRIVHGEDPVRWARLTAIDANDVVLGRAHVDDRGEFVLRVSTAGQNPLSNDVKVPLSLFAPPAPAALPPVEPVPRPPNPPQETDLDTELLRGRSAPAALVPSNPQPSPVDLHVGRTRALEAAIPFLP</sequence>